<dbReference type="Proteomes" id="UP000887580">
    <property type="component" value="Unplaced"/>
</dbReference>
<accession>A0AC35GD25</accession>
<sequence>MTFAMKKRYITSSFWHPADLGNMLFRFASLYGIGKNLGRIPYVNASIHLQVKGLTEISEYFPLMHEYIEVKIPHESLVTTANFSDVCCIYETPKNLEKYKNVKYLKLSANYLQSYKFFHQYQMDIKKLMECSNSFKQKADMIANKIWIKDKFSHKFCVHVRRGDFFYEPWPLETRMDFVNPAVEYIYKKLNDQLINDVSLLILGNDKNFIQNMTFPNLVKH</sequence>
<protein>
    <submittedName>
        <fullName evidence="2">Uncharacterized protein</fullName>
    </submittedName>
</protein>
<name>A0AC35GD25_9BILA</name>
<evidence type="ECO:0000313" key="1">
    <source>
        <dbReference type="Proteomes" id="UP000887580"/>
    </source>
</evidence>
<organism evidence="1 2">
    <name type="scientific">Panagrolaimus sp. PS1159</name>
    <dbReference type="NCBI Taxonomy" id="55785"/>
    <lineage>
        <taxon>Eukaryota</taxon>
        <taxon>Metazoa</taxon>
        <taxon>Ecdysozoa</taxon>
        <taxon>Nematoda</taxon>
        <taxon>Chromadorea</taxon>
        <taxon>Rhabditida</taxon>
        <taxon>Tylenchina</taxon>
        <taxon>Panagrolaimomorpha</taxon>
        <taxon>Panagrolaimoidea</taxon>
        <taxon>Panagrolaimidae</taxon>
        <taxon>Panagrolaimus</taxon>
    </lineage>
</organism>
<dbReference type="WBParaSite" id="PS1159_v2.g4067.t1">
    <property type="protein sequence ID" value="PS1159_v2.g4067.t1"/>
    <property type="gene ID" value="PS1159_v2.g4067"/>
</dbReference>
<proteinExistence type="predicted"/>
<evidence type="ECO:0000313" key="2">
    <source>
        <dbReference type="WBParaSite" id="PS1159_v2.g4067.t1"/>
    </source>
</evidence>
<reference evidence="2" key="1">
    <citation type="submission" date="2022-11" db="UniProtKB">
        <authorList>
            <consortium name="WormBaseParasite"/>
        </authorList>
    </citation>
    <scope>IDENTIFICATION</scope>
</reference>